<proteinExistence type="predicted"/>
<evidence type="ECO:0000256" key="4">
    <source>
        <dbReference type="ARBA" id="ARBA00023136"/>
    </source>
</evidence>
<dbReference type="GO" id="GO:0005384">
    <property type="term" value="F:manganese ion transmembrane transporter activity"/>
    <property type="evidence" value="ECO:0007669"/>
    <property type="project" value="InterPro"/>
</dbReference>
<evidence type="ECO:0000313" key="7">
    <source>
        <dbReference type="Proteomes" id="UP000501058"/>
    </source>
</evidence>
<keyword evidence="4 5" id="KW-0472">Membrane</keyword>
<gene>
    <name evidence="6" type="ORF">G7070_10165</name>
</gene>
<organism evidence="6 7">
    <name type="scientific">Propioniciclava coleopterorum</name>
    <dbReference type="NCBI Taxonomy" id="2714937"/>
    <lineage>
        <taxon>Bacteria</taxon>
        <taxon>Bacillati</taxon>
        <taxon>Actinomycetota</taxon>
        <taxon>Actinomycetes</taxon>
        <taxon>Propionibacteriales</taxon>
        <taxon>Propionibacteriaceae</taxon>
        <taxon>Propioniciclava</taxon>
    </lineage>
</organism>
<sequence>MRPPHAEEGGDSHAALLNKLRAAVLGANDGIISTAGLVMGVAGATTNSAALATAGIAGLVAGALSMAAGEYVSVSAQRDSERALLAKERHELATMPEEELDELAGLLRERGLSADVAHRAAEQMMAHDALGAHADLELGIDQHDLVSPWAAAVSSLFSFAVGALIPLLAMVLAPADVRVGVTVGSVLVALFLTGFASARVGGAPPARAIARNIVGGFLAMAVTFGIGTLVGTQLG</sequence>
<feature type="transmembrane region" description="Helical" evidence="5">
    <location>
        <begin position="49"/>
        <end position="72"/>
    </location>
</feature>
<dbReference type="CDD" id="cd02432">
    <property type="entry name" value="Nodulin-21_like_1"/>
    <property type="match status" value="1"/>
</dbReference>
<dbReference type="Pfam" id="PF01988">
    <property type="entry name" value="VIT1"/>
    <property type="match status" value="1"/>
</dbReference>
<dbReference type="KEGG" id="prv:G7070_10165"/>
<dbReference type="Proteomes" id="UP000501058">
    <property type="component" value="Chromosome"/>
</dbReference>
<keyword evidence="3 5" id="KW-1133">Transmembrane helix</keyword>
<feature type="transmembrane region" description="Helical" evidence="5">
    <location>
        <begin position="149"/>
        <end position="173"/>
    </location>
</feature>
<feature type="transmembrane region" description="Helical" evidence="5">
    <location>
        <begin position="179"/>
        <end position="201"/>
    </location>
</feature>
<keyword evidence="2 5" id="KW-0812">Transmembrane</keyword>
<evidence type="ECO:0000256" key="5">
    <source>
        <dbReference type="SAM" id="Phobius"/>
    </source>
</evidence>
<reference evidence="6 7" key="1">
    <citation type="submission" date="2020-03" db="EMBL/GenBank/DDBJ databases">
        <title>Propioniciclava sp. nov., isolated from Hydrophilus acuminatus.</title>
        <authorList>
            <person name="Hyun D.-W."/>
            <person name="Bae J.-W."/>
        </authorList>
    </citation>
    <scope>NUCLEOTIDE SEQUENCE [LARGE SCALE GENOMIC DNA]</scope>
    <source>
        <strain evidence="6 7">HDW11</strain>
    </source>
</reference>
<dbReference type="EMBL" id="CP049865">
    <property type="protein sequence ID" value="QIK73913.1"/>
    <property type="molecule type" value="Genomic_DNA"/>
</dbReference>
<evidence type="ECO:0000313" key="6">
    <source>
        <dbReference type="EMBL" id="QIK73913.1"/>
    </source>
</evidence>
<protein>
    <submittedName>
        <fullName evidence="6">VIT family protein</fullName>
    </submittedName>
</protein>
<feature type="transmembrane region" description="Helical" evidence="5">
    <location>
        <begin position="213"/>
        <end position="234"/>
    </location>
</feature>
<dbReference type="InterPro" id="IPR008217">
    <property type="entry name" value="Ccc1_fam"/>
</dbReference>
<evidence type="ECO:0000256" key="2">
    <source>
        <dbReference type="ARBA" id="ARBA00022692"/>
    </source>
</evidence>
<dbReference type="GO" id="GO:0030026">
    <property type="term" value="P:intracellular manganese ion homeostasis"/>
    <property type="evidence" value="ECO:0007669"/>
    <property type="project" value="InterPro"/>
</dbReference>
<accession>A0A6G7YAU1</accession>
<dbReference type="GO" id="GO:0012505">
    <property type="term" value="C:endomembrane system"/>
    <property type="evidence" value="ECO:0007669"/>
    <property type="project" value="UniProtKB-SubCell"/>
</dbReference>
<dbReference type="PANTHER" id="PTHR31851">
    <property type="entry name" value="FE(2+)/MN(2+) TRANSPORTER PCL1"/>
    <property type="match status" value="1"/>
</dbReference>
<keyword evidence="7" id="KW-1185">Reference proteome</keyword>
<name>A0A6G7YAU1_9ACTN</name>
<evidence type="ECO:0000256" key="3">
    <source>
        <dbReference type="ARBA" id="ARBA00022989"/>
    </source>
</evidence>
<evidence type="ECO:0000256" key="1">
    <source>
        <dbReference type="ARBA" id="ARBA00004127"/>
    </source>
</evidence>
<comment type="subcellular location">
    <subcellularLocation>
        <location evidence="1">Endomembrane system</location>
        <topology evidence="1">Multi-pass membrane protein</topology>
    </subcellularLocation>
</comment>
<dbReference type="AlphaFoldDB" id="A0A6G7YAU1"/>